<feature type="domain" description="Tripartite ATP-independent periplasmic transporters DctQ component" evidence="10">
    <location>
        <begin position="26"/>
        <end position="150"/>
    </location>
</feature>
<organism evidence="11 12">
    <name type="scientific">Clostridium malenominatum</name>
    <dbReference type="NCBI Taxonomy" id="1539"/>
    <lineage>
        <taxon>Bacteria</taxon>
        <taxon>Bacillati</taxon>
        <taxon>Bacillota</taxon>
        <taxon>Clostridia</taxon>
        <taxon>Eubacteriales</taxon>
        <taxon>Clostridiaceae</taxon>
        <taxon>Clostridium</taxon>
    </lineage>
</organism>
<accession>A0ABN1IS64</accession>
<dbReference type="Pfam" id="PF04290">
    <property type="entry name" value="DctQ"/>
    <property type="match status" value="1"/>
</dbReference>
<dbReference type="RefSeq" id="WP_343767181.1">
    <property type="nucleotide sequence ID" value="NZ_BAAACF010000001.1"/>
</dbReference>
<evidence type="ECO:0000256" key="8">
    <source>
        <dbReference type="ARBA" id="ARBA00038436"/>
    </source>
</evidence>
<dbReference type="InterPro" id="IPR007387">
    <property type="entry name" value="TRAP_DctQ"/>
</dbReference>
<evidence type="ECO:0000256" key="4">
    <source>
        <dbReference type="ARBA" id="ARBA00022519"/>
    </source>
</evidence>
<keyword evidence="7 9" id="KW-0472">Membrane</keyword>
<name>A0ABN1IS64_9CLOT</name>
<evidence type="ECO:0000256" key="9">
    <source>
        <dbReference type="SAM" id="Phobius"/>
    </source>
</evidence>
<dbReference type="EMBL" id="BAAACF010000001">
    <property type="protein sequence ID" value="GAA0720272.1"/>
    <property type="molecule type" value="Genomic_DNA"/>
</dbReference>
<comment type="similarity">
    <text evidence="8">Belongs to the TRAP transporter small permease family.</text>
</comment>
<evidence type="ECO:0000256" key="6">
    <source>
        <dbReference type="ARBA" id="ARBA00022989"/>
    </source>
</evidence>
<evidence type="ECO:0000256" key="3">
    <source>
        <dbReference type="ARBA" id="ARBA00022475"/>
    </source>
</evidence>
<comment type="caution">
    <text evidence="11">The sequence shown here is derived from an EMBL/GenBank/DDBJ whole genome shotgun (WGS) entry which is preliminary data.</text>
</comment>
<evidence type="ECO:0000313" key="12">
    <source>
        <dbReference type="Proteomes" id="UP001500339"/>
    </source>
</evidence>
<evidence type="ECO:0000256" key="1">
    <source>
        <dbReference type="ARBA" id="ARBA00004429"/>
    </source>
</evidence>
<evidence type="ECO:0000259" key="10">
    <source>
        <dbReference type="Pfam" id="PF04290"/>
    </source>
</evidence>
<feature type="transmembrane region" description="Helical" evidence="9">
    <location>
        <begin position="50"/>
        <end position="67"/>
    </location>
</feature>
<comment type="subcellular location">
    <subcellularLocation>
        <location evidence="1">Cell inner membrane</location>
        <topology evidence="1">Multi-pass membrane protein</topology>
    </subcellularLocation>
</comment>
<dbReference type="PANTHER" id="PTHR35011:SF2">
    <property type="entry name" value="2,3-DIKETO-L-GULONATE TRAP TRANSPORTER SMALL PERMEASE PROTEIN YIAM"/>
    <property type="match status" value="1"/>
</dbReference>
<keyword evidence="12" id="KW-1185">Reference proteome</keyword>
<proteinExistence type="inferred from homology"/>
<protein>
    <recommendedName>
        <fullName evidence="10">Tripartite ATP-independent periplasmic transporters DctQ component domain-containing protein</fullName>
    </recommendedName>
</protein>
<dbReference type="PANTHER" id="PTHR35011">
    <property type="entry name" value="2,3-DIKETO-L-GULONATE TRAP TRANSPORTER SMALL PERMEASE PROTEIN YIAM"/>
    <property type="match status" value="1"/>
</dbReference>
<evidence type="ECO:0000256" key="2">
    <source>
        <dbReference type="ARBA" id="ARBA00022448"/>
    </source>
</evidence>
<feature type="transmembrane region" description="Helical" evidence="9">
    <location>
        <begin position="88"/>
        <end position="110"/>
    </location>
</feature>
<evidence type="ECO:0000256" key="5">
    <source>
        <dbReference type="ARBA" id="ARBA00022692"/>
    </source>
</evidence>
<keyword evidence="4" id="KW-0997">Cell inner membrane</keyword>
<feature type="transmembrane region" description="Helical" evidence="9">
    <location>
        <begin position="130"/>
        <end position="150"/>
    </location>
</feature>
<evidence type="ECO:0000256" key="7">
    <source>
        <dbReference type="ARBA" id="ARBA00023136"/>
    </source>
</evidence>
<dbReference type="InterPro" id="IPR055348">
    <property type="entry name" value="DctQ"/>
</dbReference>
<feature type="transmembrane region" description="Helical" evidence="9">
    <location>
        <begin position="14"/>
        <end position="35"/>
    </location>
</feature>
<keyword evidence="3" id="KW-1003">Cell membrane</keyword>
<evidence type="ECO:0000313" key="11">
    <source>
        <dbReference type="EMBL" id="GAA0720272.1"/>
    </source>
</evidence>
<keyword evidence="5 9" id="KW-0812">Transmembrane</keyword>
<sequence>MNLYNKIEVVLENLIKFIVVLLLAVMTMVTVIEVGRRYILGLSFPWAEELVRFSLVWVTFVGASMAFKKGDMVVFDMFTGSLSERKRNILAVIMNTLLIIFLAFLFHYSYKFSFSPVIVKQISTGLGISMAIPYSSLPIGFALMIFFGAGKYPALLKNCRGEGGN</sequence>
<gene>
    <name evidence="11" type="ORF">GCM10008905_09280</name>
</gene>
<keyword evidence="2" id="KW-0813">Transport</keyword>
<dbReference type="Proteomes" id="UP001500339">
    <property type="component" value="Unassembled WGS sequence"/>
</dbReference>
<keyword evidence="6 9" id="KW-1133">Transmembrane helix</keyword>
<reference evidence="11 12" key="1">
    <citation type="journal article" date="2019" name="Int. J. Syst. Evol. Microbiol.">
        <title>The Global Catalogue of Microorganisms (GCM) 10K type strain sequencing project: providing services to taxonomists for standard genome sequencing and annotation.</title>
        <authorList>
            <consortium name="The Broad Institute Genomics Platform"/>
            <consortium name="The Broad Institute Genome Sequencing Center for Infectious Disease"/>
            <person name="Wu L."/>
            <person name="Ma J."/>
        </authorList>
    </citation>
    <scope>NUCLEOTIDE SEQUENCE [LARGE SCALE GENOMIC DNA]</scope>
    <source>
        <strain evidence="11 12">JCM 1405</strain>
    </source>
</reference>